<organism evidence="2 3">
    <name type="scientific">Cinara cedri</name>
    <dbReference type="NCBI Taxonomy" id="506608"/>
    <lineage>
        <taxon>Eukaryota</taxon>
        <taxon>Metazoa</taxon>
        <taxon>Ecdysozoa</taxon>
        <taxon>Arthropoda</taxon>
        <taxon>Hexapoda</taxon>
        <taxon>Insecta</taxon>
        <taxon>Pterygota</taxon>
        <taxon>Neoptera</taxon>
        <taxon>Paraneoptera</taxon>
        <taxon>Hemiptera</taxon>
        <taxon>Sternorrhyncha</taxon>
        <taxon>Aphidomorpha</taxon>
        <taxon>Aphidoidea</taxon>
        <taxon>Aphididae</taxon>
        <taxon>Lachninae</taxon>
        <taxon>Cinara</taxon>
    </lineage>
</organism>
<evidence type="ECO:0000313" key="2">
    <source>
        <dbReference type="EMBL" id="VVC30998.1"/>
    </source>
</evidence>
<dbReference type="Proteomes" id="UP000325440">
    <property type="component" value="Unassembled WGS sequence"/>
</dbReference>
<dbReference type="EMBL" id="CABPRJ010000559">
    <property type="protein sequence ID" value="VVC30998.1"/>
    <property type="molecule type" value="Genomic_DNA"/>
</dbReference>
<proteinExistence type="predicted"/>
<reference evidence="2 3" key="1">
    <citation type="submission" date="2019-08" db="EMBL/GenBank/DDBJ databases">
        <authorList>
            <person name="Alioto T."/>
            <person name="Alioto T."/>
            <person name="Gomez Garrido J."/>
        </authorList>
    </citation>
    <scope>NUCLEOTIDE SEQUENCE [LARGE SCALE GENOMIC DNA]</scope>
</reference>
<evidence type="ECO:0000256" key="1">
    <source>
        <dbReference type="SAM" id="MobiDB-lite"/>
    </source>
</evidence>
<feature type="region of interest" description="Disordered" evidence="1">
    <location>
        <begin position="1"/>
        <end position="68"/>
    </location>
</feature>
<name>A0A5E4MHZ8_9HEMI</name>
<feature type="compositionally biased region" description="Polar residues" evidence="1">
    <location>
        <begin position="1"/>
        <end position="13"/>
    </location>
</feature>
<protein>
    <submittedName>
        <fullName evidence="2">Uncharacterized protein</fullName>
    </submittedName>
</protein>
<sequence>MLSSENTKVQYNSDKLKKEMAPGQGVQLAASIDNNSDSATPIIKKDESTRTEEVKGDISNQAAAKKDHPSRLTTDVDALFKALEDNKVIFRNSESKEKLKKAFKEAKDYDSLIKRAGSKRVEIYINAFRYKGFNRHISESLIKSCEESVTKAVEIADKYFGGGRSDYYTKSKDNKLNILSVFLASDVSEPTKINDLLKKEKGIDKLRVYRLGKKEVVVSRSKKDDINIRNYNFKEVQAMK</sequence>
<keyword evidence="3" id="KW-1185">Reference proteome</keyword>
<feature type="compositionally biased region" description="Basic and acidic residues" evidence="1">
    <location>
        <begin position="43"/>
        <end position="56"/>
    </location>
</feature>
<dbReference type="AlphaFoldDB" id="A0A5E4MHZ8"/>
<evidence type="ECO:0000313" key="3">
    <source>
        <dbReference type="Proteomes" id="UP000325440"/>
    </source>
</evidence>
<accession>A0A5E4MHZ8</accession>
<gene>
    <name evidence="2" type="ORF">CINCED_3A006005</name>
</gene>